<dbReference type="Proteomes" id="UP000236884">
    <property type="component" value="Chromosome"/>
</dbReference>
<dbReference type="InterPro" id="IPR017853">
    <property type="entry name" value="GH"/>
</dbReference>
<dbReference type="Gene3D" id="2.60.40.10">
    <property type="entry name" value="Immunoglobulins"/>
    <property type="match status" value="1"/>
</dbReference>
<dbReference type="GO" id="GO:0004135">
    <property type="term" value="F:amylo-alpha-1,6-glucosidase activity"/>
    <property type="evidence" value="ECO:0007669"/>
    <property type="project" value="InterPro"/>
</dbReference>
<dbReference type="InterPro" id="IPR044505">
    <property type="entry name" value="GlgX_Isoamylase_N_E_set"/>
</dbReference>
<evidence type="ECO:0000256" key="2">
    <source>
        <dbReference type="ARBA" id="ARBA00022801"/>
    </source>
</evidence>
<feature type="region of interest" description="Disordered" evidence="4">
    <location>
        <begin position="485"/>
        <end position="509"/>
    </location>
</feature>
<evidence type="ECO:0000256" key="4">
    <source>
        <dbReference type="SAM" id="MobiDB-lite"/>
    </source>
</evidence>
<dbReference type="Pfam" id="PF02922">
    <property type="entry name" value="CBM_48"/>
    <property type="match status" value="1"/>
</dbReference>
<dbReference type="InterPro" id="IPR013783">
    <property type="entry name" value="Ig-like_fold"/>
</dbReference>
<dbReference type="SUPFAM" id="SSF81296">
    <property type="entry name" value="E set domains"/>
    <property type="match status" value="1"/>
</dbReference>
<dbReference type="InterPro" id="IPR004193">
    <property type="entry name" value="Glyco_hydro_13_N"/>
</dbReference>
<dbReference type="SMART" id="SM00642">
    <property type="entry name" value="Aamy"/>
    <property type="match status" value="1"/>
</dbReference>
<dbReference type="KEGG" id="vgo:GJW-30_1_02068"/>
<dbReference type="InterPro" id="IPR013780">
    <property type="entry name" value="Glyco_hydro_b"/>
</dbReference>
<dbReference type="EMBL" id="AP014946">
    <property type="protein sequence ID" value="BAT59535.1"/>
    <property type="molecule type" value="Genomic_DNA"/>
</dbReference>
<dbReference type="AlphaFoldDB" id="A0A0S3PUA4"/>
<dbReference type="Pfam" id="PF00128">
    <property type="entry name" value="Alpha-amylase"/>
    <property type="match status" value="1"/>
</dbReference>
<dbReference type="Gene3D" id="3.20.20.80">
    <property type="entry name" value="Glycosidases"/>
    <property type="match status" value="1"/>
</dbReference>
<feature type="domain" description="Glycosyl hydrolase family 13 catalytic" evidence="5">
    <location>
        <begin position="182"/>
        <end position="590"/>
    </location>
</feature>
<dbReference type="CDD" id="cd02856">
    <property type="entry name" value="E_set_GDE_Isoamylase_N"/>
    <property type="match status" value="1"/>
</dbReference>
<evidence type="ECO:0000313" key="6">
    <source>
        <dbReference type="EMBL" id="BAT59535.1"/>
    </source>
</evidence>
<dbReference type="RefSeq" id="WP_096358769.1">
    <property type="nucleotide sequence ID" value="NZ_AP014946.1"/>
</dbReference>
<dbReference type="InterPro" id="IPR014756">
    <property type="entry name" value="Ig_E-set"/>
</dbReference>
<dbReference type="EC" id="3.2.1.-" evidence="6"/>
<protein>
    <submittedName>
        <fullName evidence="6">Glycogen debranching enzyme</fullName>
        <ecNumber evidence="6">3.2.1.-</ecNumber>
    </submittedName>
</protein>
<accession>A0A0S3PUA4</accession>
<dbReference type="InterPro" id="IPR006047">
    <property type="entry name" value="GH13_cat_dom"/>
</dbReference>
<keyword evidence="2 6" id="KW-0378">Hydrolase</keyword>
<keyword evidence="7" id="KW-1185">Reference proteome</keyword>
<comment type="similarity">
    <text evidence="1">Belongs to the glycosyl hydrolase 13 family.</text>
</comment>
<dbReference type="NCBIfam" id="TIGR02100">
    <property type="entry name" value="glgX_debranch"/>
    <property type="match status" value="1"/>
</dbReference>
<reference evidence="6 7" key="1">
    <citation type="submission" date="2015-08" db="EMBL/GenBank/DDBJ databases">
        <title>Investigation of the bacterial diversity of lava forest soil.</title>
        <authorList>
            <person name="Lee J.S."/>
        </authorList>
    </citation>
    <scope>NUCLEOTIDE SEQUENCE [LARGE SCALE GENOMIC DNA]</scope>
    <source>
        <strain evidence="6 7">GJW-30</strain>
    </source>
</reference>
<evidence type="ECO:0000256" key="3">
    <source>
        <dbReference type="ARBA" id="ARBA00023295"/>
    </source>
</evidence>
<evidence type="ECO:0000313" key="7">
    <source>
        <dbReference type="Proteomes" id="UP000236884"/>
    </source>
</evidence>
<proteinExistence type="inferred from homology"/>
<feature type="compositionally biased region" description="Basic and acidic residues" evidence="4">
    <location>
        <begin position="485"/>
        <end position="499"/>
    </location>
</feature>
<name>A0A0S3PUA4_9BRAD</name>
<dbReference type="CDD" id="cd11326">
    <property type="entry name" value="AmyAc_Glg_debranch"/>
    <property type="match status" value="1"/>
</dbReference>
<dbReference type="SUPFAM" id="SSF51011">
    <property type="entry name" value="Glycosyl hydrolase domain"/>
    <property type="match status" value="1"/>
</dbReference>
<gene>
    <name evidence="6" type="primary">glgX_1</name>
    <name evidence="6" type="ORF">GJW-30_1_02068</name>
</gene>
<dbReference type="InterPro" id="IPR011837">
    <property type="entry name" value="Glycogen_debranch_GlgX"/>
</dbReference>
<dbReference type="OrthoDB" id="3236218at2"/>
<dbReference type="SUPFAM" id="SSF51445">
    <property type="entry name" value="(Trans)glycosidases"/>
    <property type="match status" value="1"/>
</dbReference>
<sequence>MPTSTPGLRTSGLRDAKLRDAGLREGRPYPLGATWDGLGVNFAIFSAHATRVELCLFDAQGTKEIERVTLPEFTNEVWHGYLPDARPGTVYGFRVHGPYEPKDGHRFNHNKLLLDPYAKQIVGHVKWDPSLFGYVMESGDDLTFDERDSAAFNMKARVVDPAFTWGETRQPFTAWEKTSIYEMHVKGFTRLHPAVPEELRGTYAGLTVPAVTRYLQELGISAVELLPIHSFIDDSYLVEKNLTNYWGYNSIGFFAPARRYASNPDFAFAEFKEMVAHLHDAGLEVILDVVYNHTAEGNERGPTLCFKGVDNASYYRLAQDRRYYINDTGTGNTLNLSNGRVLQMVMDSLRHWAGEMRVDGFRFDLATILGREPDGFDEDGRFLDACLQDPVLSNVKLIAEPWDCGPGGYQVGRFAPGWAEWNDRYRDTVRKYWKGEPGTVAELAARITGSADFFDKRGRKPWSSVNFITAHDGYTLNDTVSYEQKHNETNGEDNRDGHSDNLSANYGVEGPTDNDDIVSIRNRQLRNMLATLLLSRGTPMLLAGDEFARTQQGNNNAYCQDNEISWLQWEGHEEKGGGLLAFTRRLFAIRNALPMLRRGRFPSGQKDEEFGFADVLWLNPAGTEMTDTDWQDGNTKCFGVLFDGRAQQSGLKRLGADATILLVLNSHSDGVSFTLPEAVGGTGWFCVVDTNTQDPPWERRDFGSDYVVTGRSTLLFALEPAADEGNKPSAAKRSFDHLVDVLAALRDE</sequence>
<evidence type="ECO:0000256" key="1">
    <source>
        <dbReference type="ARBA" id="ARBA00008061"/>
    </source>
</evidence>
<keyword evidence="3 6" id="KW-0326">Glycosidase</keyword>
<evidence type="ECO:0000259" key="5">
    <source>
        <dbReference type="SMART" id="SM00642"/>
    </source>
</evidence>
<dbReference type="PANTHER" id="PTHR43002">
    <property type="entry name" value="GLYCOGEN DEBRANCHING ENZYME"/>
    <property type="match status" value="1"/>
</dbReference>
<organism evidence="6 7">
    <name type="scientific">Variibacter gotjawalensis</name>
    <dbReference type="NCBI Taxonomy" id="1333996"/>
    <lineage>
        <taxon>Bacteria</taxon>
        <taxon>Pseudomonadati</taxon>
        <taxon>Pseudomonadota</taxon>
        <taxon>Alphaproteobacteria</taxon>
        <taxon>Hyphomicrobiales</taxon>
        <taxon>Nitrobacteraceae</taxon>
        <taxon>Variibacter</taxon>
    </lineage>
</organism>
<dbReference type="GO" id="GO:0005980">
    <property type="term" value="P:glycogen catabolic process"/>
    <property type="evidence" value="ECO:0007669"/>
    <property type="project" value="InterPro"/>
</dbReference>
<dbReference type="Gene3D" id="2.60.40.1180">
    <property type="entry name" value="Golgi alpha-mannosidase II"/>
    <property type="match status" value="1"/>
</dbReference>